<evidence type="ECO:0000313" key="3">
    <source>
        <dbReference type="Proteomes" id="UP001179181"/>
    </source>
</evidence>
<dbReference type="PROSITE" id="PS51257">
    <property type="entry name" value="PROKAR_LIPOPROTEIN"/>
    <property type="match status" value="1"/>
</dbReference>
<reference evidence="2 3" key="1">
    <citation type="submission" date="2020-03" db="EMBL/GenBank/DDBJ databases">
        <title>Genomic Encyclopedia of Type Strains, Phase IV (KMG-IV): sequencing the most valuable type-strain genomes for metagenomic binning, comparative biology and taxonomic classification.</title>
        <authorList>
            <person name="Goeker M."/>
        </authorList>
    </citation>
    <scope>NUCLEOTIDE SEQUENCE [LARGE SCALE GENOMIC DNA]</scope>
    <source>
        <strain evidence="2 3">DSM 102865</strain>
    </source>
</reference>
<proteinExistence type="predicted"/>
<evidence type="ECO:0008006" key="4">
    <source>
        <dbReference type="Google" id="ProtNLM"/>
    </source>
</evidence>
<dbReference type="SUPFAM" id="SSF160574">
    <property type="entry name" value="BT0923-like"/>
    <property type="match status" value="1"/>
</dbReference>
<dbReference type="Gene3D" id="3.40.1420.30">
    <property type="match status" value="1"/>
</dbReference>
<comment type="caution">
    <text evidence="2">The sequence shown here is derived from an EMBL/GenBank/DDBJ whole genome shotgun (WGS) entry which is preliminary data.</text>
</comment>
<dbReference type="EMBL" id="JAASQJ010000002">
    <property type="protein sequence ID" value="NIJ53381.1"/>
    <property type="molecule type" value="Genomic_DNA"/>
</dbReference>
<keyword evidence="1" id="KW-0732">Signal</keyword>
<accession>A0ABX0UKA9</accession>
<evidence type="ECO:0000313" key="2">
    <source>
        <dbReference type="EMBL" id="NIJ53381.1"/>
    </source>
</evidence>
<sequence>MKRITLSLVVLVSILMGACQRENAGLDPAEDSVDFESVADAAARYSVSSDSVTLGKCKGKLTEVATADLAASITDYINTTYPGSEIKYAAKDESGKVVVAVTLADGTAKGLLFNADGSFKEELKRHGHIAKLTKVEISALPGAITDYITLNYASAEIKLAGKNEAGEYFVGILVDSKVQVLLFNADGSFNKVLDKLIKRHKKH</sequence>
<protein>
    <recommendedName>
        <fullName evidence="4">Beta-lactamase-inhibitor-like PepSY-like domain-containing protein</fullName>
    </recommendedName>
</protein>
<dbReference type="RefSeq" id="WP_167270443.1">
    <property type="nucleotide sequence ID" value="NZ_JAASQJ010000002.1"/>
</dbReference>
<organism evidence="2 3">
    <name type="scientific">Dyadobacter arcticus</name>
    <dbReference type="NCBI Taxonomy" id="1078754"/>
    <lineage>
        <taxon>Bacteria</taxon>
        <taxon>Pseudomonadati</taxon>
        <taxon>Bacteroidota</taxon>
        <taxon>Cytophagia</taxon>
        <taxon>Cytophagales</taxon>
        <taxon>Spirosomataceae</taxon>
        <taxon>Dyadobacter</taxon>
    </lineage>
</organism>
<gene>
    <name evidence="2" type="ORF">FHS68_002551</name>
</gene>
<feature type="chain" id="PRO_5046284972" description="Beta-lactamase-inhibitor-like PepSY-like domain-containing protein" evidence="1">
    <location>
        <begin position="25"/>
        <end position="203"/>
    </location>
</feature>
<evidence type="ECO:0000256" key="1">
    <source>
        <dbReference type="SAM" id="SignalP"/>
    </source>
</evidence>
<feature type="signal peptide" evidence="1">
    <location>
        <begin position="1"/>
        <end position="24"/>
    </location>
</feature>
<dbReference type="Proteomes" id="UP001179181">
    <property type="component" value="Unassembled WGS sequence"/>
</dbReference>
<keyword evidence="3" id="KW-1185">Reference proteome</keyword>
<name>A0ABX0UKA9_9BACT</name>